<keyword evidence="3 5" id="KW-0862">Zinc</keyword>
<reference evidence="7 8" key="1">
    <citation type="submission" date="2024-06" db="EMBL/GenBank/DDBJ databases">
        <authorList>
            <person name="Kraege A."/>
            <person name="Thomma B."/>
        </authorList>
    </citation>
    <scope>NUCLEOTIDE SEQUENCE [LARGE SCALE GENOMIC DNA]</scope>
</reference>
<dbReference type="InterPro" id="IPR013149">
    <property type="entry name" value="ADH-like_C"/>
</dbReference>
<dbReference type="SUPFAM" id="SSF51735">
    <property type="entry name" value="NAD(P)-binding Rossmann-fold domains"/>
    <property type="match status" value="1"/>
</dbReference>
<dbReference type="InterPro" id="IPR047109">
    <property type="entry name" value="CAD-like"/>
</dbReference>
<keyword evidence="2 5" id="KW-0479">Metal-binding</keyword>
<evidence type="ECO:0000256" key="4">
    <source>
        <dbReference type="ARBA" id="ARBA00023002"/>
    </source>
</evidence>
<dbReference type="PANTHER" id="PTHR42683">
    <property type="entry name" value="ALDEHYDE REDUCTASE"/>
    <property type="match status" value="1"/>
</dbReference>
<dbReference type="Proteomes" id="UP001497392">
    <property type="component" value="Unassembled WGS sequence"/>
</dbReference>
<evidence type="ECO:0000256" key="5">
    <source>
        <dbReference type="RuleBase" id="RU361277"/>
    </source>
</evidence>
<proteinExistence type="inferred from homology"/>
<dbReference type="InterPro" id="IPR011032">
    <property type="entry name" value="GroES-like_sf"/>
</dbReference>
<accession>A0ABP1FWE8</accession>
<dbReference type="Pfam" id="PF08240">
    <property type="entry name" value="ADH_N"/>
    <property type="match status" value="1"/>
</dbReference>
<sequence>MSVKIAQPTAEDAKKYPREYAIFTQIPGALHGSVKSEDVAKAVKEFGSGSAPSEGDLSFEQLAKALHKGTTAEFGSGNTVGYATKDDSGHLAPWAFDRRPVGEEDISIQIAYAGICHSDLHQIKNEWGNSKFPMVPGHEIVGIVTEVGSKAGSHFKVGDRAGIGCFVRACQNCELCKIGDDQYCTKVVMTYNGDDWGESGSNTMGGYSNRYVVNHKFALKVPENLPLVAAAPLLCAGITTYSPMKHFGLDKKGQKLAVVGLGGLGHMAVKFGKGFGMEVTVISTSPKKEKEAINTLGADHFVVSKDEAQMSAVANTFDGIIDTVSAQHDISQLLPLLKTNGHLVLLGVPPSPHSFAAGSLLFKRLTIAGSLIGGIKETQEMLDFCGKNNITCDVEEIDASYVNTAMDRLVKNDVHYRFSINVLNSIVA</sequence>
<gene>
    <name evidence="7" type="primary">g6859</name>
    <name evidence="7" type="ORF">VP750_LOCUS5872</name>
</gene>
<organism evidence="7 8">
    <name type="scientific">Coccomyxa viridis</name>
    <dbReference type="NCBI Taxonomy" id="1274662"/>
    <lineage>
        <taxon>Eukaryota</taxon>
        <taxon>Viridiplantae</taxon>
        <taxon>Chlorophyta</taxon>
        <taxon>core chlorophytes</taxon>
        <taxon>Trebouxiophyceae</taxon>
        <taxon>Trebouxiophyceae incertae sedis</taxon>
        <taxon>Coccomyxaceae</taxon>
        <taxon>Coccomyxa</taxon>
    </lineage>
</organism>
<comment type="cofactor">
    <cofactor evidence="1 5">
        <name>Zn(2+)</name>
        <dbReference type="ChEBI" id="CHEBI:29105"/>
    </cofactor>
</comment>
<evidence type="ECO:0000256" key="1">
    <source>
        <dbReference type="ARBA" id="ARBA00001947"/>
    </source>
</evidence>
<feature type="domain" description="Enoyl reductase (ER)" evidence="6">
    <location>
        <begin position="89"/>
        <end position="410"/>
    </location>
</feature>
<dbReference type="CDD" id="cd05283">
    <property type="entry name" value="CAD1"/>
    <property type="match status" value="1"/>
</dbReference>
<dbReference type="EMBL" id="CAXHTA020000010">
    <property type="protein sequence ID" value="CAL5224213.1"/>
    <property type="molecule type" value="Genomic_DNA"/>
</dbReference>
<dbReference type="PROSITE" id="PS00059">
    <property type="entry name" value="ADH_ZINC"/>
    <property type="match status" value="1"/>
</dbReference>
<dbReference type="InterPro" id="IPR013154">
    <property type="entry name" value="ADH-like_N"/>
</dbReference>
<dbReference type="InterPro" id="IPR002328">
    <property type="entry name" value="ADH_Zn_CS"/>
</dbReference>
<dbReference type="Pfam" id="PF00107">
    <property type="entry name" value="ADH_zinc_N"/>
    <property type="match status" value="1"/>
</dbReference>
<evidence type="ECO:0000256" key="3">
    <source>
        <dbReference type="ARBA" id="ARBA00022833"/>
    </source>
</evidence>
<dbReference type="Gene3D" id="3.40.50.720">
    <property type="entry name" value="NAD(P)-binding Rossmann-like Domain"/>
    <property type="match status" value="1"/>
</dbReference>
<dbReference type="Gene3D" id="3.90.180.10">
    <property type="entry name" value="Medium-chain alcohol dehydrogenases, catalytic domain"/>
    <property type="match status" value="1"/>
</dbReference>
<evidence type="ECO:0000256" key="2">
    <source>
        <dbReference type="ARBA" id="ARBA00022723"/>
    </source>
</evidence>
<keyword evidence="8" id="KW-1185">Reference proteome</keyword>
<evidence type="ECO:0000313" key="7">
    <source>
        <dbReference type="EMBL" id="CAL5224213.1"/>
    </source>
</evidence>
<comment type="caution">
    <text evidence="7">The sequence shown here is derived from an EMBL/GenBank/DDBJ whole genome shotgun (WGS) entry which is preliminary data.</text>
</comment>
<dbReference type="InterPro" id="IPR020843">
    <property type="entry name" value="ER"/>
</dbReference>
<evidence type="ECO:0000259" key="6">
    <source>
        <dbReference type="SMART" id="SM00829"/>
    </source>
</evidence>
<comment type="similarity">
    <text evidence="5">Belongs to the zinc-containing alcohol dehydrogenase family.</text>
</comment>
<protein>
    <submittedName>
        <fullName evidence="7">G6859 protein</fullName>
    </submittedName>
</protein>
<dbReference type="SMART" id="SM00829">
    <property type="entry name" value="PKS_ER"/>
    <property type="match status" value="1"/>
</dbReference>
<evidence type="ECO:0000313" key="8">
    <source>
        <dbReference type="Proteomes" id="UP001497392"/>
    </source>
</evidence>
<dbReference type="SUPFAM" id="SSF50129">
    <property type="entry name" value="GroES-like"/>
    <property type="match status" value="1"/>
</dbReference>
<keyword evidence="4" id="KW-0560">Oxidoreductase</keyword>
<dbReference type="InterPro" id="IPR036291">
    <property type="entry name" value="NAD(P)-bd_dom_sf"/>
</dbReference>
<name>A0ABP1FWE8_9CHLO</name>